<keyword evidence="1" id="KW-0732">Signal</keyword>
<protein>
    <submittedName>
        <fullName evidence="2">Uncharacterized protein</fullName>
    </submittedName>
</protein>
<organism evidence="2 3">
    <name type="scientific">Adiantum capillus-veneris</name>
    <name type="common">Maidenhair fern</name>
    <dbReference type="NCBI Taxonomy" id="13818"/>
    <lineage>
        <taxon>Eukaryota</taxon>
        <taxon>Viridiplantae</taxon>
        <taxon>Streptophyta</taxon>
        <taxon>Embryophyta</taxon>
        <taxon>Tracheophyta</taxon>
        <taxon>Polypodiopsida</taxon>
        <taxon>Polypodiidae</taxon>
        <taxon>Polypodiales</taxon>
        <taxon>Pteridineae</taxon>
        <taxon>Pteridaceae</taxon>
        <taxon>Vittarioideae</taxon>
        <taxon>Adiantum</taxon>
    </lineage>
</organism>
<dbReference type="Proteomes" id="UP000886520">
    <property type="component" value="Chromosome 14"/>
</dbReference>
<evidence type="ECO:0000256" key="1">
    <source>
        <dbReference type="SAM" id="SignalP"/>
    </source>
</evidence>
<accession>A0A9D4ULC1</accession>
<proteinExistence type="predicted"/>
<reference evidence="2" key="1">
    <citation type="submission" date="2021-01" db="EMBL/GenBank/DDBJ databases">
        <title>Adiantum capillus-veneris genome.</title>
        <authorList>
            <person name="Fang Y."/>
            <person name="Liao Q."/>
        </authorList>
    </citation>
    <scope>NUCLEOTIDE SEQUENCE</scope>
    <source>
        <strain evidence="2">H3</strain>
        <tissue evidence="2">Leaf</tissue>
    </source>
</reference>
<comment type="caution">
    <text evidence="2">The sequence shown here is derived from an EMBL/GenBank/DDBJ whole genome shotgun (WGS) entry which is preliminary data.</text>
</comment>
<evidence type="ECO:0000313" key="3">
    <source>
        <dbReference type="Proteomes" id="UP000886520"/>
    </source>
</evidence>
<keyword evidence="3" id="KW-1185">Reference proteome</keyword>
<feature type="signal peptide" evidence="1">
    <location>
        <begin position="1"/>
        <end position="23"/>
    </location>
</feature>
<feature type="chain" id="PRO_5039411965" evidence="1">
    <location>
        <begin position="24"/>
        <end position="96"/>
    </location>
</feature>
<dbReference type="EMBL" id="JABFUD020000014">
    <property type="protein sequence ID" value="KAI5070009.1"/>
    <property type="molecule type" value="Genomic_DNA"/>
</dbReference>
<name>A0A9D4ULC1_ADICA</name>
<gene>
    <name evidence="2" type="ORF">GOP47_0014352</name>
</gene>
<evidence type="ECO:0000313" key="2">
    <source>
        <dbReference type="EMBL" id="KAI5070009.1"/>
    </source>
</evidence>
<dbReference type="AlphaFoldDB" id="A0A9D4ULC1"/>
<sequence length="96" mass="10525">MEQLGSLMRQASWVLLILVVDHAWVELCPVTEGGSPMATSQDCGVEGGPLFSQSLVIVMVNHQGQHGKILWIGLTQRDLFPTGTRSKLQIRVKVAE</sequence>